<feature type="compositionally biased region" description="Low complexity" evidence="13">
    <location>
        <begin position="591"/>
        <end position="620"/>
    </location>
</feature>
<dbReference type="SMART" id="SM00288">
    <property type="entry name" value="VHS"/>
    <property type="match status" value="1"/>
</dbReference>
<evidence type="ECO:0000256" key="13">
    <source>
        <dbReference type="SAM" id="MobiDB-lite"/>
    </source>
</evidence>
<dbReference type="GO" id="GO:0008270">
    <property type="term" value="F:zinc ion binding"/>
    <property type="evidence" value="ECO:0007669"/>
    <property type="project" value="UniProtKB-KW"/>
</dbReference>
<feature type="compositionally biased region" description="Polar residues" evidence="13">
    <location>
        <begin position="251"/>
        <end position="270"/>
    </location>
</feature>
<keyword evidence="8" id="KW-0862">Zinc</keyword>
<dbReference type="PANTHER" id="PTHR47794">
    <property type="entry name" value="VACUOLAR PROTEIN SORTING-ASSOCIATED PROTEIN 27"/>
    <property type="match status" value="1"/>
</dbReference>
<keyword evidence="9 10" id="KW-0472">Membrane</keyword>
<dbReference type="Gene3D" id="6.10.140.100">
    <property type="match status" value="1"/>
</dbReference>
<evidence type="ECO:0000256" key="9">
    <source>
        <dbReference type="ARBA" id="ARBA00023136"/>
    </source>
</evidence>
<dbReference type="GO" id="GO:0032266">
    <property type="term" value="F:phosphatidylinositol-3-phosphate binding"/>
    <property type="evidence" value="ECO:0007669"/>
    <property type="project" value="TreeGrafter"/>
</dbReference>
<dbReference type="GO" id="GO:0043130">
    <property type="term" value="F:ubiquitin binding"/>
    <property type="evidence" value="ECO:0007669"/>
    <property type="project" value="InterPro"/>
</dbReference>
<dbReference type="GO" id="GO:0006623">
    <property type="term" value="P:protein targeting to vacuole"/>
    <property type="evidence" value="ECO:0007669"/>
    <property type="project" value="TreeGrafter"/>
</dbReference>
<dbReference type="GO" id="GO:0033565">
    <property type="term" value="C:ESCRT-0 complex"/>
    <property type="evidence" value="ECO:0007669"/>
    <property type="project" value="TreeGrafter"/>
</dbReference>
<dbReference type="InterPro" id="IPR049425">
    <property type="entry name" value="Vps27_GAT-like"/>
</dbReference>
<dbReference type="PROSITE" id="PS50330">
    <property type="entry name" value="UIM"/>
    <property type="match status" value="2"/>
</dbReference>
<keyword evidence="17" id="KW-1185">Reference proteome</keyword>
<dbReference type="SUPFAM" id="SSF48464">
    <property type="entry name" value="ENTH/VHS domain"/>
    <property type="match status" value="1"/>
</dbReference>
<dbReference type="PIRSF" id="PIRSF036956">
    <property type="entry name" value="Hrs_Vps27"/>
    <property type="match status" value="1"/>
</dbReference>
<dbReference type="InterPro" id="IPR008942">
    <property type="entry name" value="ENTH_VHS"/>
</dbReference>
<dbReference type="InterPro" id="IPR017455">
    <property type="entry name" value="Znf_FYVE-rel"/>
</dbReference>
<dbReference type="SUPFAM" id="SSF57903">
    <property type="entry name" value="FYVE/PHD zinc finger"/>
    <property type="match status" value="1"/>
</dbReference>
<dbReference type="GO" id="GO:0010008">
    <property type="term" value="C:endosome membrane"/>
    <property type="evidence" value="ECO:0007669"/>
    <property type="project" value="UniProtKB-SubCell"/>
</dbReference>
<name>A0A8H4AQA7_GIGMA</name>
<feature type="compositionally biased region" description="Polar residues" evidence="13">
    <location>
        <begin position="545"/>
        <end position="586"/>
    </location>
</feature>
<evidence type="ECO:0000256" key="7">
    <source>
        <dbReference type="ARBA" id="ARBA00022771"/>
    </source>
</evidence>
<proteinExistence type="inferred from homology"/>
<dbReference type="Pfam" id="PF01363">
    <property type="entry name" value="FYVE"/>
    <property type="match status" value="1"/>
</dbReference>
<dbReference type="EMBL" id="WTPW01000335">
    <property type="protein sequence ID" value="KAF0521498.1"/>
    <property type="molecule type" value="Genomic_DNA"/>
</dbReference>
<keyword evidence="12" id="KW-0175">Coiled coil</keyword>
<evidence type="ECO:0000313" key="17">
    <source>
        <dbReference type="Proteomes" id="UP000439903"/>
    </source>
</evidence>
<feature type="domain" description="FYVE-type" evidence="14">
    <location>
        <begin position="166"/>
        <end position="226"/>
    </location>
</feature>
<evidence type="ECO:0000256" key="11">
    <source>
        <dbReference type="PROSITE-ProRule" id="PRU00091"/>
    </source>
</evidence>
<dbReference type="Pfam" id="PF21356">
    <property type="entry name" value="Vps27_GAT-like"/>
    <property type="match status" value="1"/>
</dbReference>
<gene>
    <name evidence="16" type="ORF">F8M41_015781</name>
</gene>
<dbReference type="InterPro" id="IPR011011">
    <property type="entry name" value="Znf_FYVE_PHD"/>
</dbReference>
<dbReference type="Pfam" id="PF02809">
    <property type="entry name" value="UIM"/>
    <property type="match status" value="2"/>
</dbReference>
<reference evidence="16 17" key="1">
    <citation type="journal article" date="2019" name="Environ. Microbiol.">
        <title>At the nexus of three kingdoms: the genome of the mycorrhizal fungus Gigaspora margarita provides insights into plant, endobacterial and fungal interactions.</title>
        <authorList>
            <person name="Venice F."/>
            <person name="Ghignone S."/>
            <person name="Salvioli di Fossalunga A."/>
            <person name="Amselem J."/>
            <person name="Novero M."/>
            <person name="Xianan X."/>
            <person name="Sedzielewska Toro K."/>
            <person name="Morin E."/>
            <person name="Lipzen A."/>
            <person name="Grigoriev I.V."/>
            <person name="Henrissat B."/>
            <person name="Martin F.M."/>
            <person name="Bonfante P."/>
        </authorList>
    </citation>
    <scope>NUCLEOTIDE SEQUENCE [LARGE SCALE GENOMIC DNA]</scope>
    <source>
        <strain evidence="16 17">BEG34</strain>
    </source>
</reference>
<dbReference type="InterPro" id="IPR000306">
    <property type="entry name" value="Znf_FYVE"/>
</dbReference>
<dbReference type="OrthoDB" id="957735at2759"/>
<dbReference type="FunFam" id="3.30.40.10:FF:000105">
    <property type="entry name" value="WD repeat and FYVE domain-containing protein 2"/>
    <property type="match status" value="1"/>
</dbReference>
<keyword evidence="7 11" id="KW-0863">Zinc-finger</keyword>
<dbReference type="Gene3D" id="3.30.40.10">
    <property type="entry name" value="Zinc/RING finger domain, C3HC4 (zinc finger)"/>
    <property type="match status" value="1"/>
</dbReference>
<dbReference type="InterPro" id="IPR002014">
    <property type="entry name" value="VHS_dom"/>
</dbReference>
<keyword evidence="5" id="KW-0677">Repeat</keyword>
<sequence length="631" mass="70232">MVSRIFGVNPFEESVEKATSELVPKGQDNLALNLDISDQIRSKSVQPKEALRVLKKRITHDNPNVQLLALNLTDTCVKNGGHHFLIEVASRDFVDTLVSIIKSNSNPEVIQKILGLIQTWGLAFENRPGLTYVTDTYKLFKAEGCIFPKVDKAAAVMIDTATPPEWTDSEDCERCRAQFTMINRKHHCRNCGKTYCGECSSKTTTLPHIGINEPVRVCDTCYMSKQFKARSINPADFKPYSNSTPLPTLYSNSISPAVNGNHNTSSPQNTDNEDDVDLKKAIELSLKEAEFNKNYVQPALQKSAKKLEPAKQEEEDIAAAIAASLQEIRISKAPNSHAYNVTDYSPYMTSMYELSPTETENIYSFSEALERIRQSGGDLMRDRQIQELHERVVELKTKLQKSLTETIQKHQDLVDMREKLSQAVKLYDRLLDENFSNSYARRASTISYSVPQPVISSGVPSVGNIYPSITSPNQTSSIYSQTPSYPVASAPATSPSYFAAQTTQYTQPQSRSIESGTQQTVVPLQQQPQQPSYAYIATQASYTSAPTPALNDTTSGEHNSLSGNVHQGYAPQTNGTLAYRPQSTYSADLGYQYQPQVPPQHQQSNYYQSSSQIHPQSQSQKLEEAPPLIEL</sequence>
<feature type="coiled-coil region" evidence="12">
    <location>
        <begin position="385"/>
        <end position="433"/>
    </location>
</feature>
<dbReference type="PROSITE" id="PS50178">
    <property type="entry name" value="ZF_FYVE"/>
    <property type="match status" value="1"/>
</dbReference>
<keyword evidence="4" id="KW-0479">Metal-binding</keyword>
<dbReference type="PANTHER" id="PTHR47794:SF1">
    <property type="entry name" value="VACUOLAR PROTEIN SORTING-ASSOCIATED PROTEIN 27"/>
    <property type="match status" value="1"/>
</dbReference>
<evidence type="ECO:0000313" key="16">
    <source>
        <dbReference type="EMBL" id="KAF0521498.1"/>
    </source>
</evidence>
<keyword evidence="6 10" id="KW-0967">Endosome</keyword>
<comment type="similarity">
    <text evidence="2 10">Belongs to the VPS27 family.</text>
</comment>
<organism evidence="16 17">
    <name type="scientific">Gigaspora margarita</name>
    <dbReference type="NCBI Taxonomy" id="4874"/>
    <lineage>
        <taxon>Eukaryota</taxon>
        <taxon>Fungi</taxon>
        <taxon>Fungi incertae sedis</taxon>
        <taxon>Mucoromycota</taxon>
        <taxon>Glomeromycotina</taxon>
        <taxon>Glomeromycetes</taxon>
        <taxon>Diversisporales</taxon>
        <taxon>Gigasporaceae</taxon>
        <taxon>Gigaspora</taxon>
    </lineage>
</organism>
<evidence type="ECO:0000256" key="10">
    <source>
        <dbReference type="PIRNR" id="PIRNR036956"/>
    </source>
</evidence>
<evidence type="ECO:0000256" key="8">
    <source>
        <dbReference type="ARBA" id="ARBA00022833"/>
    </source>
</evidence>
<evidence type="ECO:0000256" key="4">
    <source>
        <dbReference type="ARBA" id="ARBA00022723"/>
    </source>
</evidence>
<dbReference type="Pfam" id="PF00790">
    <property type="entry name" value="VHS"/>
    <property type="match status" value="1"/>
</dbReference>
<comment type="subcellular location">
    <subcellularLocation>
        <location evidence="1 10">Endosome membrane</location>
        <topology evidence="1 10">Peripheral membrane protein</topology>
        <orientation evidence="1 10">Cytoplasmic side</orientation>
    </subcellularLocation>
</comment>
<comment type="subunit">
    <text evidence="10">Component of the ESCRT-0 complex composed of HSE1 and VPS27.</text>
</comment>
<evidence type="ECO:0000256" key="12">
    <source>
        <dbReference type="SAM" id="Coils"/>
    </source>
</evidence>
<comment type="caution">
    <text evidence="16">The sequence shown here is derived from an EMBL/GenBank/DDBJ whole genome shotgun (WGS) entry which is preliminary data.</text>
</comment>
<feature type="region of interest" description="Disordered" evidence="13">
    <location>
        <begin position="251"/>
        <end position="274"/>
    </location>
</feature>
<evidence type="ECO:0000256" key="3">
    <source>
        <dbReference type="ARBA" id="ARBA00017753"/>
    </source>
</evidence>
<dbReference type="SMART" id="SM00726">
    <property type="entry name" value="UIM"/>
    <property type="match status" value="2"/>
</dbReference>
<feature type="domain" description="VHS" evidence="15">
    <location>
        <begin position="27"/>
        <end position="148"/>
    </location>
</feature>
<evidence type="ECO:0000259" key="15">
    <source>
        <dbReference type="PROSITE" id="PS50179"/>
    </source>
</evidence>
<dbReference type="SMART" id="SM00064">
    <property type="entry name" value="FYVE"/>
    <property type="match status" value="1"/>
</dbReference>
<dbReference type="Gene3D" id="1.20.5.1940">
    <property type="match status" value="1"/>
</dbReference>
<dbReference type="CDD" id="cd16979">
    <property type="entry name" value="VHS_Vps27"/>
    <property type="match status" value="1"/>
</dbReference>
<dbReference type="InterPro" id="IPR003903">
    <property type="entry name" value="UIM_dom"/>
</dbReference>
<evidence type="ECO:0000256" key="2">
    <source>
        <dbReference type="ARBA" id="ARBA00008597"/>
    </source>
</evidence>
<feature type="region of interest" description="Disordered" evidence="13">
    <location>
        <begin position="545"/>
        <end position="631"/>
    </location>
</feature>
<dbReference type="AlphaFoldDB" id="A0A8H4AQA7"/>
<dbReference type="InterPro" id="IPR013083">
    <property type="entry name" value="Znf_RING/FYVE/PHD"/>
</dbReference>
<dbReference type="InterPro" id="IPR017073">
    <property type="entry name" value="HGS/VPS27"/>
</dbReference>
<dbReference type="PROSITE" id="PS50179">
    <property type="entry name" value="VHS"/>
    <property type="match status" value="1"/>
</dbReference>
<comment type="function">
    <text evidence="10">Component of the ESCRT-0 complex which is the sorting receptor for ubiquitinated cargo proteins at the multivesicular body (MVB) and recruits ESCRT-I to the MVB outer membrane.</text>
</comment>
<evidence type="ECO:0000256" key="1">
    <source>
        <dbReference type="ARBA" id="ARBA00004125"/>
    </source>
</evidence>
<dbReference type="GO" id="GO:0043328">
    <property type="term" value="P:protein transport to vacuole involved in ubiquitin-dependent protein catabolic process via the multivesicular body sorting pathway"/>
    <property type="evidence" value="ECO:0007669"/>
    <property type="project" value="TreeGrafter"/>
</dbReference>
<evidence type="ECO:0000259" key="14">
    <source>
        <dbReference type="PROSITE" id="PS50178"/>
    </source>
</evidence>
<protein>
    <recommendedName>
        <fullName evidence="3 10">Vacuolar protein sorting-associated protein 27</fullName>
    </recommendedName>
</protein>
<evidence type="ECO:0000256" key="6">
    <source>
        <dbReference type="ARBA" id="ARBA00022753"/>
    </source>
</evidence>
<dbReference type="Gene3D" id="1.25.40.90">
    <property type="match status" value="1"/>
</dbReference>
<accession>A0A8H4AQA7</accession>
<dbReference type="Proteomes" id="UP000439903">
    <property type="component" value="Unassembled WGS sequence"/>
</dbReference>
<evidence type="ECO:0000256" key="5">
    <source>
        <dbReference type="ARBA" id="ARBA00022737"/>
    </source>
</evidence>